<dbReference type="SUPFAM" id="SSF117396">
    <property type="entry name" value="TM1631-like"/>
    <property type="match status" value="1"/>
</dbReference>
<sequence length="311" mass="36910">MAEIRTGTCSWTDRTLLESKTFYPPGLKSAEDRLKFYAQHFNTVEVDSTFYALPARRNAELWAERTPPDFIFHIKAFGLLTQHTVEVARLPRLLREMLPPDKRELRLLKDPPAEIRDLAFQMFAEALLPLYESGKLGVVLFQFPPFFVPRQESLNYIEQCQKMLAHYPLAIEFRHRRWVDEQHLKETLSFLKERDLAFVCVDEPQFDDSTMPPLAEATSDISYIRFHGRNKENWFKKGITTAERFKYLYSQEELLGWLPDIEKVARRSRKTFIMFNNCYQDYAIRNASQLALMMRDLEHYLRRRETQLRSP</sequence>
<evidence type="ECO:0000313" key="2">
    <source>
        <dbReference type="Proteomes" id="UP000543224"/>
    </source>
</evidence>
<gene>
    <name evidence="1" type="ORF">HKBW3S25_01035</name>
</gene>
<dbReference type="InterPro" id="IPR036520">
    <property type="entry name" value="UPF0759_sf"/>
</dbReference>
<organism evidence="1 2">
    <name type="scientific">Candidatus Hakubella thermalkaliphila</name>
    <dbReference type="NCBI Taxonomy" id="2754717"/>
    <lineage>
        <taxon>Bacteria</taxon>
        <taxon>Bacillati</taxon>
        <taxon>Actinomycetota</taxon>
        <taxon>Actinomycetota incertae sedis</taxon>
        <taxon>Candidatus Hakubellales</taxon>
        <taxon>Candidatus Hakubellaceae</taxon>
        <taxon>Candidatus Hakubella</taxon>
    </lineage>
</organism>
<reference evidence="1 2" key="1">
    <citation type="journal article" date="2020" name="Front. Microbiol.">
        <title>Single-cell genomics of novel Actinobacteria with the Wood-Ljungdahl pathway discovered in a serpentinizing system.</title>
        <authorList>
            <person name="Merino N."/>
            <person name="Kawai M."/>
            <person name="Boyd E.S."/>
            <person name="Colman D.R."/>
            <person name="McGlynn S.E."/>
            <person name="Nealson K.H."/>
            <person name="Kurokawa K."/>
            <person name="Hongoh Y."/>
        </authorList>
    </citation>
    <scope>NUCLEOTIDE SEQUENCE [LARGE SCALE GENOMIC DNA]</scope>
    <source>
        <strain evidence="1 2">S25</strain>
    </source>
</reference>
<dbReference type="EMBL" id="BLRX01000122">
    <property type="protein sequence ID" value="GFP25555.1"/>
    <property type="molecule type" value="Genomic_DNA"/>
</dbReference>
<dbReference type="PANTHER" id="PTHR30348">
    <property type="entry name" value="UNCHARACTERIZED PROTEIN YECE"/>
    <property type="match status" value="1"/>
</dbReference>
<dbReference type="AlphaFoldDB" id="A0A6V8NZ64"/>
<dbReference type="Gene3D" id="3.20.20.410">
    <property type="entry name" value="Protein of unknown function UPF0759"/>
    <property type="match status" value="1"/>
</dbReference>
<evidence type="ECO:0000313" key="1">
    <source>
        <dbReference type="EMBL" id="GFP25555.1"/>
    </source>
</evidence>
<protein>
    <recommendedName>
        <fullName evidence="3">DUF72 domain-containing protein</fullName>
    </recommendedName>
</protein>
<evidence type="ECO:0008006" key="3">
    <source>
        <dbReference type="Google" id="ProtNLM"/>
    </source>
</evidence>
<proteinExistence type="predicted"/>
<dbReference type="InterPro" id="IPR002763">
    <property type="entry name" value="DUF72"/>
</dbReference>
<dbReference type="Proteomes" id="UP000543224">
    <property type="component" value="Unassembled WGS sequence"/>
</dbReference>
<dbReference type="Pfam" id="PF01904">
    <property type="entry name" value="DUF72"/>
    <property type="match status" value="1"/>
</dbReference>
<accession>A0A6V8NZ64</accession>
<name>A0A6V8NZ64_9ACTN</name>
<dbReference type="PANTHER" id="PTHR30348:SF13">
    <property type="entry name" value="UPF0759 PROTEIN YUNF"/>
    <property type="match status" value="1"/>
</dbReference>
<comment type="caution">
    <text evidence="1">The sequence shown here is derived from an EMBL/GenBank/DDBJ whole genome shotgun (WGS) entry which is preliminary data.</text>
</comment>